<evidence type="ECO:0000256" key="1">
    <source>
        <dbReference type="SAM" id="Phobius"/>
    </source>
</evidence>
<evidence type="ECO:0000313" key="3">
    <source>
        <dbReference type="Proteomes" id="UP000029736"/>
    </source>
</evidence>
<sequence>MNLIQIGGLLLLLVVLPLGSWYYLQTGLNYRIQALNELKDIAPLADFELVNYNDSLVKAERFADQLVVGHFYTGANKEAYFDLLQRMEEQFDERKDVYFLTFRAGTDIATRAESAQLLLDSKVEDPEQFFFLHGDAAQIAGLAKTMKLDGAVQSGSLVDNARLFFADSAMVRSTYDMNNAEDLKLLIKHITLNLHPIEEPDIIFERETEK</sequence>
<dbReference type="EMBL" id="JPOS01000002">
    <property type="protein sequence ID" value="KGE89771.1"/>
    <property type="molecule type" value="Genomic_DNA"/>
</dbReference>
<accession>A0A098SC68</accession>
<organism evidence="2 3">
    <name type="scientific">Phaeodactylibacter xiamenensis</name>
    <dbReference type="NCBI Taxonomy" id="1524460"/>
    <lineage>
        <taxon>Bacteria</taxon>
        <taxon>Pseudomonadati</taxon>
        <taxon>Bacteroidota</taxon>
        <taxon>Saprospiria</taxon>
        <taxon>Saprospirales</taxon>
        <taxon>Haliscomenobacteraceae</taxon>
        <taxon>Phaeodactylibacter</taxon>
    </lineage>
</organism>
<keyword evidence="1" id="KW-1133">Transmembrane helix</keyword>
<evidence type="ECO:0000313" key="2">
    <source>
        <dbReference type="EMBL" id="KGE89771.1"/>
    </source>
</evidence>
<dbReference type="Proteomes" id="UP000029736">
    <property type="component" value="Unassembled WGS sequence"/>
</dbReference>
<dbReference type="AlphaFoldDB" id="A0A098SC68"/>
<keyword evidence="1" id="KW-0472">Membrane</keyword>
<keyword evidence="1" id="KW-0812">Transmembrane</keyword>
<gene>
    <name evidence="2" type="ORF">IX84_00120</name>
</gene>
<feature type="transmembrane region" description="Helical" evidence="1">
    <location>
        <begin position="6"/>
        <end position="24"/>
    </location>
</feature>
<protein>
    <submittedName>
        <fullName evidence="2">Uncharacterized protein</fullName>
    </submittedName>
</protein>
<name>A0A098SC68_9BACT</name>
<proteinExistence type="predicted"/>
<reference evidence="2 3" key="1">
    <citation type="journal article" date="2014" name="Int. J. Syst. Evol. Microbiol.">
        <title>Phaeodactylibacter xiamenensis gen. nov., sp. nov., a member of the family Saprospiraceae isolated from the marine alga Phaeodactylum tricornutum.</title>
        <authorList>
            <person name="Chen Z.Jr."/>
            <person name="Lei X."/>
            <person name="Lai Q."/>
            <person name="Li Y."/>
            <person name="Zhang B."/>
            <person name="Zhang J."/>
            <person name="Zhang H."/>
            <person name="Yang L."/>
            <person name="Zheng W."/>
            <person name="Tian Y."/>
            <person name="Yu Z."/>
            <person name="Xu H.Jr."/>
            <person name="Zheng T."/>
        </authorList>
    </citation>
    <scope>NUCLEOTIDE SEQUENCE [LARGE SCALE GENOMIC DNA]</scope>
    <source>
        <strain evidence="2 3">KD52</strain>
    </source>
</reference>
<dbReference type="STRING" id="1524460.IX84_00120"/>
<keyword evidence="3" id="KW-1185">Reference proteome</keyword>
<comment type="caution">
    <text evidence="2">The sequence shown here is derived from an EMBL/GenBank/DDBJ whole genome shotgun (WGS) entry which is preliminary data.</text>
</comment>